<sequence length="356" mass="37384">MSYPETEDGPEGPYDSAPAAEEDLWFLPAPPDPDAAGLAPLPRADRRALLPLEEWRAAQAAQAAELARAALAFGALEQAAAEDAGLIRRLALTEASEISWQAGLRAPPERLALYGAGRLLGLGDAARDMARAHWARRRLEGGADPVTDPAGFLGRRGRTGDRRPTGWEGAPHGGEFAALAEEWQARIAAAEALHPFVRAALAEALWRALELSAGEAAGVEARVASARIAAVAGRGRLGFVPVAMGGRSVSGGGAEARLAGWLHAAEQGALRGLLIARRLSDWQARAAEALSGLSGRTPPALITVLRRHPLVPAALAVSETGASAAAVQRNLALLEARGLIRERSGQSRFRFWEAAL</sequence>
<dbReference type="Proteomes" id="UP000187059">
    <property type="component" value="Plasmid pPABY6"/>
</dbReference>
<organism evidence="2 3">
    <name type="scientific">Salipiger abyssi</name>
    <dbReference type="NCBI Taxonomy" id="1250539"/>
    <lineage>
        <taxon>Bacteria</taxon>
        <taxon>Pseudomonadati</taxon>
        <taxon>Pseudomonadota</taxon>
        <taxon>Alphaproteobacteria</taxon>
        <taxon>Rhodobacterales</taxon>
        <taxon>Roseobacteraceae</taxon>
        <taxon>Salipiger</taxon>
    </lineage>
</organism>
<evidence type="ECO:0000256" key="1">
    <source>
        <dbReference type="SAM" id="MobiDB-lite"/>
    </source>
</evidence>
<name>A0A1P8V0M7_9RHOB</name>
<keyword evidence="3" id="KW-1185">Reference proteome</keyword>
<protein>
    <recommendedName>
        <fullName evidence="4">HTH DNA binding domain-containing protein</fullName>
    </recommendedName>
</protein>
<dbReference type="OrthoDB" id="8455637at2"/>
<dbReference type="EMBL" id="CP015094">
    <property type="protein sequence ID" value="APZ55214.1"/>
    <property type="molecule type" value="Genomic_DNA"/>
</dbReference>
<geneLocation type="plasmid" evidence="3">
    <name>ppaby6</name>
</geneLocation>
<feature type="region of interest" description="Disordered" evidence="1">
    <location>
        <begin position="147"/>
        <end position="170"/>
    </location>
</feature>
<reference evidence="2 3" key="1">
    <citation type="submission" date="2016-04" db="EMBL/GenBank/DDBJ databases">
        <title>Deep-sea bacteria in the southern Pacific.</title>
        <authorList>
            <person name="Tang K."/>
        </authorList>
    </citation>
    <scope>NUCLEOTIDE SEQUENCE [LARGE SCALE GENOMIC DNA]</scope>
    <source>
        <strain evidence="2 3">JLT2014</strain>
        <plasmid evidence="3">ppaby6</plasmid>
    </source>
</reference>
<dbReference type="KEGG" id="paby:Ga0080574_TMP4932"/>
<keyword evidence="2" id="KW-0614">Plasmid</keyword>
<gene>
    <name evidence="2" type="ORF">Ga0080574_TMP4932</name>
</gene>
<evidence type="ECO:0008006" key="4">
    <source>
        <dbReference type="Google" id="ProtNLM"/>
    </source>
</evidence>
<feature type="compositionally biased region" description="Acidic residues" evidence="1">
    <location>
        <begin position="1"/>
        <end position="10"/>
    </location>
</feature>
<evidence type="ECO:0000313" key="3">
    <source>
        <dbReference type="Proteomes" id="UP000187059"/>
    </source>
</evidence>
<accession>A0A1P8V0M7</accession>
<dbReference type="RefSeq" id="WP_076706160.1">
    <property type="nucleotide sequence ID" value="NZ_CP015094.1"/>
</dbReference>
<dbReference type="AlphaFoldDB" id="A0A1P8V0M7"/>
<evidence type="ECO:0000313" key="2">
    <source>
        <dbReference type="EMBL" id="APZ55214.1"/>
    </source>
</evidence>
<proteinExistence type="predicted"/>
<feature type="region of interest" description="Disordered" evidence="1">
    <location>
        <begin position="1"/>
        <end position="39"/>
    </location>
</feature>